<gene>
    <name evidence="1" type="ORF">CLEI1391_LOCUS8756</name>
</gene>
<organism evidence="1">
    <name type="scientific">Chlamydomonas leiostraca</name>
    <dbReference type="NCBI Taxonomy" id="1034604"/>
    <lineage>
        <taxon>Eukaryota</taxon>
        <taxon>Viridiplantae</taxon>
        <taxon>Chlorophyta</taxon>
        <taxon>core chlorophytes</taxon>
        <taxon>Chlorophyceae</taxon>
        <taxon>CS clade</taxon>
        <taxon>Chlamydomonadales</taxon>
        <taxon>Chlamydomonadaceae</taxon>
        <taxon>Chlamydomonas</taxon>
    </lineage>
</organism>
<name>A0A7S0WQU2_9CHLO</name>
<proteinExistence type="predicted"/>
<evidence type="ECO:0000313" key="1">
    <source>
        <dbReference type="EMBL" id="CAD8678882.1"/>
    </source>
</evidence>
<dbReference type="AlphaFoldDB" id="A0A7S0WQU2"/>
<accession>A0A7S0WQU2</accession>
<dbReference type="PANTHER" id="PTHR35690:SF1">
    <property type="entry name" value="OS01G0363500 PROTEIN"/>
    <property type="match status" value="1"/>
</dbReference>
<sequence>MQCSLHCAQHTSSRQASLGRRLRSPQCSIRRRLALQSAKIVQETGPEVEELVSAIRRACIFPGTITAKRTLDAMLKLEKMRVKPSPAWADIISAPGVHWRLMFTAAAKDVVAAQKKPGAGSVTSFPLAACQKFDGREGSFENGVFLGNLAHLTFKGPMALDGRRLSFDVDKMYIGLGPWRACVPLKAERDLAALDAKERGKLPFFLYAYVDDGLIVGRGRSGGLAVWMRADSEWAARAGVLQVYG</sequence>
<dbReference type="PANTHER" id="PTHR35690">
    <property type="entry name" value="OS01G0363500 PROTEIN"/>
    <property type="match status" value="1"/>
</dbReference>
<reference evidence="1" key="1">
    <citation type="submission" date="2021-01" db="EMBL/GenBank/DDBJ databases">
        <authorList>
            <person name="Corre E."/>
            <person name="Pelletier E."/>
            <person name="Niang G."/>
            <person name="Scheremetjew M."/>
            <person name="Finn R."/>
            <person name="Kale V."/>
            <person name="Holt S."/>
            <person name="Cochrane G."/>
            <person name="Meng A."/>
            <person name="Brown T."/>
            <person name="Cohen L."/>
        </authorList>
    </citation>
    <scope>NUCLEOTIDE SEQUENCE</scope>
    <source>
        <strain evidence="1">SAG 11-49</strain>
    </source>
</reference>
<dbReference type="EMBL" id="HBFB01015625">
    <property type="protein sequence ID" value="CAD8678882.1"/>
    <property type="molecule type" value="Transcribed_RNA"/>
</dbReference>
<evidence type="ECO:0008006" key="2">
    <source>
        <dbReference type="Google" id="ProtNLM"/>
    </source>
</evidence>
<protein>
    <recommendedName>
        <fullName evidence="2">Plastid lipid-associated protein/fibrillin conserved domain-containing protein</fullName>
    </recommendedName>
</protein>